<proteinExistence type="predicted"/>
<dbReference type="InterPro" id="IPR011990">
    <property type="entry name" value="TPR-like_helical_dom_sf"/>
</dbReference>
<dbReference type="GO" id="GO:0042802">
    <property type="term" value="F:identical protein binding"/>
    <property type="evidence" value="ECO:0007669"/>
    <property type="project" value="InterPro"/>
</dbReference>
<dbReference type="PANTHER" id="PTHR12558">
    <property type="entry name" value="CELL DIVISION CYCLE 16,23,27"/>
    <property type="match status" value="1"/>
</dbReference>
<dbReference type="eggNOG" id="COG0457">
    <property type="taxonomic scope" value="Bacteria"/>
</dbReference>
<reference evidence="1 2" key="1">
    <citation type="submission" date="2013-08" db="EMBL/GenBank/DDBJ databases">
        <title>draft genome of Halomonas huanghegensis, strain BJGMM-B45T.</title>
        <authorList>
            <person name="Miao C."/>
            <person name="Wan Y."/>
            <person name="Jin W."/>
        </authorList>
    </citation>
    <scope>NUCLEOTIDE SEQUENCE [LARGE SCALE GENOMIC DNA]</scope>
    <source>
        <strain evidence="1 2">BJGMM-B45</strain>
    </source>
</reference>
<dbReference type="RefSeq" id="WP_021817052.1">
    <property type="nucleotide sequence ID" value="NZ_AVBC01000011.1"/>
</dbReference>
<keyword evidence="2" id="KW-1185">Reference proteome</keyword>
<dbReference type="SUPFAM" id="SSF48452">
    <property type="entry name" value="TPR-like"/>
    <property type="match status" value="2"/>
</dbReference>
<dbReference type="STRING" id="1178482.AR456_12415"/>
<dbReference type="InterPro" id="IPR011717">
    <property type="entry name" value="TPR-4"/>
</dbReference>
<protein>
    <recommendedName>
        <fullName evidence="3">Tetratricopeptide repeat-like domain-containing protein</fullName>
    </recommendedName>
</protein>
<name>W1ND80_9GAMM</name>
<dbReference type="PATRIC" id="fig|1178482.3.peg.109"/>
<evidence type="ECO:0000313" key="2">
    <source>
        <dbReference type="Proteomes" id="UP000019113"/>
    </source>
</evidence>
<dbReference type="Proteomes" id="UP000019113">
    <property type="component" value="Unassembled WGS sequence"/>
</dbReference>
<evidence type="ECO:0000313" key="1">
    <source>
        <dbReference type="EMBL" id="ERL53070.1"/>
    </source>
</evidence>
<dbReference type="Pfam" id="PF13432">
    <property type="entry name" value="TPR_16"/>
    <property type="match status" value="2"/>
</dbReference>
<sequence>MTLSAFLAGCQGFNIAPSSAEIRDPMVNAPPITRGLDASGLSTLLIAEFAGLRGDYRRASEGYLEAANRYQSPALVERATLAARFADDPLLVEETARRWQSISPEALPAAEILSTLASSRGDWQEALRQALILSENSEDSDITRFVDAALSGGANPERLAEPLRDELSQPQLNDHFRRDLTLALALTETAEGNLEQAQQHLNSLGSEADQMPQRWLVTTRVALDSERPSEARRAARRGLALSPDDPRFLLLMTRADILLGNMTSARSNADALIELRREVPLLRVGIAQLFLEQGYPDEASRLLTPVVGESDTPPVVYLVLGNIAADQGDVDNALLYYRQVPEGPDFLLSRHNAAQALVDAGRLMDARAFLRVERLHYDAAYSDLVIIESQLLDAAGKLAETDALLNRELERVPDDAELRYFRAMRAWENGDTDTSESDLRTLIEQQPDNANALNALGYTLADNGNPNDLDEAESLIQRAYELQPNNPAIQDSLGWVAFQRGDLQTALRWIEQAWAQLPDQEVAAHLIEILWDLDQHERALQLLEEAQQRFAERPLVDALIQRRPEIAR</sequence>
<comment type="caution">
    <text evidence="1">The sequence shown here is derived from an EMBL/GenBank/DDBJ whole genome shotgun (WGS) entry which is preliminary data.</text>
</comment>
<accession>W1ND80</accession>
<gene>
    <name evidence="1" type="ORF">BJB45_17495</name>
</gene>
<dbReference type="PANTHER" id="PTHR12558:SF13">
    <property type="entry name" value="CELL DIVISION CYCLE PROTEIN 27 HOMOLOG"/>
    <property type="match status" value="1"/>
</dbReference>
<organism evidence="1 2">
    <name type="scientific">Halomonas huangheensis</name>
    <dbReference type="NCBI Taxonomy" id="1178482"/>
    <lineage>
        <taxon>Bacteria</taxon>
        <taxon>Pseudomonadati</taxon>
        <taxon>Pseudomonadota</taxon>
        <taxon>Gammaproteobacteria</taxon>
        <taxon>Oceanospirillales</taxon>
        <taxon>Halomonadaceae</taxon>
        <taxon>Halomonas</taxon>
    </lineage>
</organism>
<dbReference type="SMART" id="SM00028">
    <property type="entry name" value="TPR"/>
    <property type="match status" value="4"/>
</dbReference>
<dbReference type="AlphaFoldDB" id="W1ND80"/>
<dbReference type="EMBL" id="AVBC01000011">
    <property type="protein sequence ID" value="ERL53070.1"/>
    <property type="molecule type" value="Genomic_DNA"/>
</dbReference>
<dbReference type="InterPro" id="IPR019734">
    <property type="entry name" value="TPR_rpt"/>
</dbReference>
<evidence type="ECO:0008006" key="3">
    <source>
        <dbReference type="Google" id="ProtNLM"/>
    </source>
</evidence>
<dbReference type="Pfam" id="PF07721">
    <property type="entry name" value="TPR_4"/>
    <property type="match status" value="1"/>
</dbReference>
<dbReference type="eggNOG" id="COG3071">
    <property type="taxonomic scope" value="Bacteria"/>
</dbReference>
<dbReference type="Gene3D" id="1.25.40.10">
    <property type="entry name" value="Tetratricopeptide repeat domain"/>
    <property type="match status" value="2"/>
</dbReference>